<dbReference type="RefSeq" id="WP_126356492.1">
    <property type="nucleotide sequence ID" value="NZ_LR134201.1"/>
</dbReference>
<keyword evidence="2" id="KW-1185">Reference proteome</keyword>
<evidence type="ECO:0000313" key="1">
    <source>
        <dbReference type="EMBL" id="VEB98173.1"/>
    </source>
</evidence>
<dbReference type="Proteomes" id="UP000274122">
    <property type="component" value="Chromosome"/>
</dbReference>
<dbReference type="EMBL" id="LR134201">
    <property type="protein sequence ID" value="VEB98173.1"/>
    <property type="molecule type" value="Genomic_DNA"/>
</dbReference>
<protein>
    <submittedName>
        <fullName evidence="1">Uncharacterized protein</fullName>
    </submittedName>
</protein>
<name>A0A3S4JC21_9ENTR</name>
<accession>A0A3S4JC21</accession>
<proteinExistence type="predicted"/>
<dbReference type="AlphaFoldDB" id="A0A3S4JC21"/>
<reference evidence="1 2" key="1">
    <citation type="submission" date="2018-12" db="EMBL/GenBank/DDBJ databases">
        <authorList>
            <consortium name="Pathogen Informatics"/>
        </authorList>
    </citation>
    <scope>NUCLEOTIDE SEQUENCE [LARGE SCALE GENOMIC DNA]</scope>
    <source>
        <strain evidence="1 2">NCTC11466</strain>
    </source>
</reference>
<sequence>MTKKWGSVFAIFLVAAGVVFLSGFTSSVPTYVSGAQDRLESYLSYSYGPQRCSSAKEQSGQWKITCAARNGAREFTYNVYDASDKAYGFTLAALNDSARETRTVDLLTYLDIKTAVN</sequence>
<gene>
    <name evidence="1" type="ORF">NCTC11466_02533</name>
</gene>
<evidence type="ECO:0000313" key="2">
    <source>
        <dbReference type="Proteomes" id="UP000274122"/>
    </source>
</evidence>
<organism evidence="1 2">
    <name type="scientific">Cedecea lapagei</name>
    <dbReference type="NCBI Taxonomy" id="158823"/>
    <lineage>
        <taxon>Bacteria</taxon>
        <taxon>Pseudomonadati</taxon>
        <taxon>Pseudomonadota</taxon>
        <taxon>Gammaproteobacteria</taxon>
        <taxon>Enterobacterales</taxon>
        <taxon>Enterobacteriaceae</taxon>
        <taxon>Cedecea</taxon>
    </lineage>
</organism>
<dbReference type="OrthoDB" id="6630820at2"/>
<dbReference type="KEGG" id="clap:NCTC11466_02533"/>